<proteinExistence type="predicted"/>
<name>A0A2J6SG91_9HELO</name>
<feature type="compositionally biased region" description="Basic residues" evidence="1">
    <location>
        <begin position="42"/>
        <end position="51"/>
    </location>
</feature>
<evidence type="ECO:0000256" key="1">
    <source>
        <dbReference type="SAM" id="MobiDB-lite"/>
    </source>
</evidence>
<dbReference type="InParanoid" id="A0A2J6SG91"/>
<dbReference type="PANTHER" id="PTHR33099:SF7">
    <property type="entry name" value="MYND-TYPE DOMAIN-CONTAINING PROTEIN"/>
    <property type="match status" value="1"/>
</dbReference>
<feature type="compositionally biased region" description="Acidic residues" evidence="1">
    <location>
        <begin position="7"/>
        <end position="17"/>
    </location>
</feature>
<evidence type="ECO:0000313" key="2">
    <source>
        <dbReference type="EMBL" id="PMD49760.1"/>
    </source>
</evidence>
<gene>
    <name evidence="2" type="ORF">K444DRAFT_711649</name>
</gene>
<reference evidence="2 3" key="1">
    <citation type="submission" date="2016-04" db="EMBL/GenBank/DDBJ databases">
        <title>A degradative enzymes factory behind the ericoid mycorrhizal symbiosis.</title>
        <authorList>
            <consortium name="DOE Joint Genome Institute"/>
            <person name="Martino E."/>
            <person name="Morin E."/>
            <person name="Grelet G."/>
            <person name="Kuo A."/>
            <person name="Kohler A."/>
            <person name="Daghino S."/>
            <person name="Barry K."/>
            <person name="Choi C."/>
            <person name="Cichocki N."/>
            <person name="Clum A."/>
            <person name="Copeland A."/>
            <person name="Hainaut M."/>
            <person name="Haridas S."/>
            <person name="Labutti K."/>
            <person name="Lindquist E."/>
            <person name="Lipzen A."/>
            <person name="Khouja H.-R."/>
            <person name="Murat C."/>
            <person name="Ohm R."/>
            <person name="Olson A."/>
            <person name="Spatafora J."/>
            <person name="Veneault-Fourrey C."/>
            <person name="Henrissat B."/>
            <person name="Grigoriev I."/>
            <person name="Martin F."/>
            <person name="Perotto S."/>
        </authorList>
    </citation>
    <scope>NUCLEOTIDE SEQUENCE [LARGE SCALE GENOMIC DNA]</scope>
    <source>
        <strain evidence="2 3">E</strain>
    </source>
</reference>
<feature type="region of interest" description="Disordered" evidence="1">
    <location>
        <begin position="1"/>
        <end position="52"/>
    </location>
</feature>
<dbReference type="EMBL" id="KZ613919">
    <property type="protein sequence ID" value="PMD49760.1"/>
    <property type="molecule type" value="Genomic_DNA"/>
</dbReference>
<dbReference type="PANTHER" id="PTHR33099">
    <property type="entry name" value="FE2OG DIOXYGENASE DOMAIN-CONTAINING PROTEIN"/>
    <property type="match status" value="1"/>
</dbReference>
<dbReference type="GeneID" id="36596332"/>
<dbReference type="Proteomes" id="UP000235371">
    <property type="component" value="Unassembled WGS sequence"/>
</dbReference>
<organism evidence="2 3">
    <name type="scientific">Hyaloscypha bicolor E</name>
    <dbReference type="NCBI Taxonomy" id="1095630"/>
    <lineage>
        <taxon>Eukaryota</taxon>
        <taxon>Fungi</taxon>
        <taxon>Dikarya</taxon>
        <taxon>Ascomycota</taxon>
        <taxon>Pezizomycotina</taxon>
        <taxon>Leotiomycetes</taxon>
        <taxon>Helotiales</taxon>
        <taxon>Hyaloscyphaceae</taxon>
        <taxon>Hyaloscypha</taxon>
        <taxon>Hyaloscypha bicolor</taxon>
    </lineage>
</organism>
<keyword evidence="3" id="KW-1185">Reference proteome</keyword>
<dbReference type="AlphaFoldDB" id="A0A2J6SG91"/>
<evidence type="ECO:0000313" key="3">
    <source>
        <dbReference type="Proteomes" id="UP000235371"/>
    </source>
</evidence>
<dbReference type="RefSeq" id="XP_024726664.1">
    <property type="nucleotide sequence ID" value="XM_024888256.1"/>
</dbReference>
<protein>
    <submittedName>
        <fullName evidence="2">Uncharacterized protein</fullName>
    </submittedName>
</protein>
<dbReference type="OrthoDB" id="27483at2759"/>
<accession>A0A2J6SG91</accession>
<sequence>MSHSDTEDQPESDDQDMTEQISNMSLVDSEDGPCSECDGKGKKPKKEKKSLRQLAEDAVLKRISESVAGDSSASRYCCGGSLPATPKSKPTTLRWDDPSEEGISRKCHFPMDSDLAANRVVAIVNGICKASDKDGNLDAENFSTNFDPHGNGIVDIISQLLLPGFQAQKPKKRPEHRGIKATLTNLHVCSAETAPVYKTRAVSPPKSDFGKLVICLPHPHEGGRLEILRSPRSTSFDWSDSSSGARKKNNIKWAAFIGDCEFRIYPIKEGQQFSLVYTLSLTQSIGRTLDARPIIQLASLPFYQAVREILEQPGFMRRVLPLFDTTPLDAADEALFEMEAKICRDDPENHIAIDFDHWQCTKCHEGYPTLEEYRECMKNREDQISRVGKELYSFQIGEKKDKDYRLHVRGGIDYREWQRELVDEGLRKDWPWAEYKSVRWLNQPPGEKEENRDLALLNFIEDVDSEDELYHGEGVKFETFDSHLVILAHIPAPRKRNLKGKK</sequence>